<dbReference type="Proteomes" id="UP000473826">
    <property type="component" value="Unassembled WGS sequence"/>
</dbReference>
<comment type="caution">
    <text evidence="2">The sequence shown here is derived from an EMBL/GenBank/DDBJ whole genome shotgun (WGS) entry which is preliminary data.</text>
</comment>
<protein>
    <submittedName>
        <fullName evidence="2">Uncharacterized protein</fullName>
    </submittedName>
</protein>
<proteinExistence type="predicted"/>
<evidence type="ECO:0000313" key="2">
    <source>
        <dbReference type="EMBL" id="TXT13621.1"/>
    </source>
</evidence>
<evidence type="ECO:0000256" key="1">
    <source>
        <dbReference type="SAM" id="MobiDB-lite"/>
    </source>
</evidence>
<reference evidence="2 3" key="1">
    <citation type="journal article" date="2019" name="PLoS Genet.">
        <title>Convergent evolution of linked mating-type loci in basidiomycete fungi.</title>
        <authorList>
            <person name="Sun S."/>
            <person name="Coelho M.A."/>
            <person name="Heitman J."/>
            <person name="Nowrousian M."/>
        </authorList>
    </citation>
    <scope>NUCLEOTIDE SEQUENCE [LARGE SCALE GENOMIC DNA]</scope>
    <source>
        <strain evidence="2 3">CBS 4282</strain>
    </source>
</reference>
<dbReference type="AlphaFoldDB" id="A0A7D8V9L8"/>
<feature type="region of interest" description="Disordered" evidence="1">
    <location>
        <begin position="1"/>
        <end position="119"/>
    </location>
</feature>
<name>A0A7D8V9L8_VANHU</name>
<evidence type="ECO:0000313" key="3">
    <source>
        <dbReference type="Proteomes" id="UP000473826"/>
    </source>
</evidence>
<sequence length="119" mass="12640">MSSSRTATGVGGRHARAGPRPSCFSPSRRRCWAPSHSSRSTRPRRAASSACGSTLVLTGGDWYGTARPRAGSPSSRCSSSASGTLCSPTWDSATLMPSPKPAPGRRRPRRAPRRQSRLC</sequence>
<keyword evidence="3" id="KW-1185">Reference proteome</keyword>
<feature type="compositionally biased region" description="Basic residues" evidence="1">
    <location>
        <begin position="103"/>
        <end position="119"/>
    </location>
</feature>
<dbReference type="EMBL" id="QKWK01000002">
    <property type="protein sequence ID" value="TXT13621.1"/>
    <property type="molecule type" value="Genomic_DNA"/>
</dbReference>
<feature type="compositionally biased region" description="Low complexity" evidence="1">
    <location>
        <begin position="65"/>
        <end position="89"/>
    </location>
</feature>
<gene>
    <name evidence="2" type="ORF">VHUM_00988</name>
</gene>
<accession>A0A7D8V9L8</accession>
<organism evidence="2 3">
    <name type="scientific">Vanrija humicola</name>
    <name type="common">Yeast</name>
    <name type="synonym">Cryptococcus humicola</name>
    <dbReference type="NCBI Taxonomy" id="5417"/>
    <lineage>
        <taxon>Eukaryota</taxon>
        <taxon>Fungi</taxon>
        <taxon>Dikarya</taxon>
        <taxon>Basidiomycota</taxon>
        <taxon>Agaricomycotina</taxon>
        <taxon>Tremellomycetes</taxon>
        <taxon>Trichosporonales</taxon>
        <taxon>Trichosporonaceae</taxon>
        <taxon>Vanrija</taxon>
    </lineage>
</organism>